<reference evidence="5 6" key="3">
    <citation type="journal article" date="2016" name="Sci. Rep.">
        <title>Genome-wide diversity and gene expression profiling of Babesia microti isolates identify polymorphic genes that mediate host-pathogen interactions.</title>
        <authorList>
            <person name="Silva J.C."/>
            <person name="Cornillot E."/>
            <person name="McCracken C."/>
            <person name="Usmani-Brown S."/>
            <person name="Dwivedi A."/>
            <person name="Ifeonu O.O."/>
            <person name="Crabtree J."/>
            <person name="Gotia H.T."/>
            <person name="Virji A.Z."/>
            <person name="Reynes C."/>
            <person name="Colinge J."/>
            <person name="Kumar V."/>
            <person name="Lawres L."/>
            <person name="Pazzi J.E."/>
            <person name="Pablo J.V."/>
            <person name="Hung C."/>
            <person name="Brancato J."/>
            <person name="Kumari P."/>
            <person name="Orvis J."/>
            <person name="Tretina K."/>
            <person name="Chibucos M."/>
            <person name="Ott S."/>
            <person name="Sadzewicz L."/>
            <person name="Sengamalay N."/>
            <person name="Shetty A.C."/>
            <person name="Su Q."/>
            <person name="Tallon L."/>
            <person name="Fraser C.M."/>
            <person name="Frutos R."/>
            <person name="Molina D.M."/>
            <person name="Krause P.J."/>
            <person name="Ben Mamoun C."/>
        </authorList>
    </citation>
    <scope>NUCLEOTIDE SEQUENCE [LARGE SCALE GENOMIC DNA]</scope>
    <source>
        <strain evidence="5 6">RI</strain>
    </source>
</reference>
<keyword evidence="1" id="KW-0677">Repeat</keyword>
<dbReference type="Pfam" id="PF13540">
    <property type="entry name" value="RCC1_2"/>
    <property type="match status" value="2"/>
</dbReference>
<evidence type="ECO:0000313" key="6">
    <source>
        <dbReference type="Proteomes" id="UP000002899"/>
    </source>
</evidence>
<feature type="repeat" description="RCC1" evidence="2">
    <location>
        <begin position="500"/>
        <end position="548"/>
    </location>
</feature>
<keyword evidence="6" id="KW-1185">Reference proteome</keyword>
<dbReference type="InterPro" id="IPR051210">
    <property type="entry name" value="Ub_ligase/GEF_domain"/>
</dbReference>
<protein>
    <submittedName>
        <fullName evidence="5">Regulator of chromosome condensation (RCC1) repeat</fullName>
    </submittedName>
</protein>
<feature type="repeat" description="RCC1" evidence="2">
    <location>
        <begin position="608"/>
        <end position="660"/>
    </location>
</feature>
<name>A0A1N6LWQ0_BABMR</name>
<reference evidence="5 6" key="1">
    <citation type="journal article" date="2012" name="Nucleic Acids Res.">
        <title>Sequencing of the smallest Apicomplexan genome from the human pathogen Babesia microti.</title>
        <authorList>
            <person name="Cornillot E."/>
            <person name="Hadj-Kaddour K."/>
            <person name="Dassouli A."/>
            <person name="Noel B."/>
            <person name="Ranwez V."/>
            <person name="Vacherie B."/>
            <person name="Augagneur Y."/>
            <person name="Bres V."/>
            <person name="Duclos A."/>
            <person name="Randazzo S."/>
            <person name="Carcy B."/>
            <person name="Debierre-Grockiego F."/>
            <person name="Delbecq S."/>
            <person name="Moubri-Menage K."/>
            <person name="Shams-Eldin H."/>
            <person name="Usmani-Brown S."/>
            <person name="Bringaud F."/>
            <person name="Wincker P."/>
            <person name="Vivares C.P."/>
            <person name="Schwarz R.T."/>
            <person name="Schetters T.P."/>
            <person name="Krause P.J."/>
            <person name="Gorenflot A."/>
            <person name="Berry V."/>
            <person name="Barbe V."/>
            <person name="Ben Mamoun C."/>
        </authorList>
    </citation>
    <scope>NUCLEOTIDE SEQUENCE [LARGE SCALE GENOMIC DNA]</scope>
    <source>
        <strain evidence="5 6">RI</strain>
    </source>
</reference>
<feature type="repeat" description="RCC1" evidence="2">
    <location>
        <begin position="56"/>
        <end position="108"/>
    </location>
</feature>
<dbReference type="SUPFAM" id="SSF50985">
    <property type="entry name" value="RCC1/BLIP-II"/>
    <property type="match status" value="2"/>
</dbReference>
<organism evidence="5 6">
    <name type="scientific">Babesia microti (strain RI)</name>
    <dbReference type="NCBI Taxonomy" id="1133968"/>
    <lineage>
        <taxon>Eukaryota</taxon>
        <taxon>Sar</taxon>
        <taxon>Alveolata</taxon>
        <taxon>Apicomplexa</taxon>
        <taxon>Aconoidasida</taxon>
        <taxon>Piroplasmida</taxon>
        <taxon>Babesiidae</taxon>
        <taxon>Babesia</taxon>
    </lineage>
</organism>
<feature type="repeat" description="RCC1" evidence="2">
    <location>
        <begin position="549"/>
        <end position="601"/>
    </location>
</feature>
<accession>A0A1N6LWQ0</accession>
<dbReference type="GeneID" id="24423371"/>
<dbReference type="Pfam" id="PF25390">
    <property type="entry name" value="WD40_RLD"/>
    <property type="match status" value="1"/>
</dbReference>
<feature type="domain" description="RCC1-like" evidence="4">
    <location>
        <begin position="115"/>
        <end position="459"/>
    </location>
</feature>
<dbReference type="InterPro" id="IPR000408">
    <property type="entry name" value="Reg_chr_condens"/>
</dbReference>
<dbReference type="PROSITE" id="PS50012">
    <property type="entry name" value="RCC1_3"/>
    <property type="match status" value="8"/>
</dbReference>
<feature type="repeat" description="RCC1" evidence="2">
    <location>
        <begin position="283"/>
        <end position="334"/>
    </location>
</feature>
<dbReference type="PANTHER" id="PTHR22870:SF466">
    <property type="entry name" value="ANKYRIN REPEAT-CONTAINING PROTEIN"/>
    <property type="match status" value="1"/>
</dbReference>
<dbReference type="Proteomes" id="UP000002899">
    <property type="component" value="Chromosome I"/>
</dbReference>
<dbReference type="Pfam" id="PF00415">
    <property type="entry name" value="RCC1"/>
    <property type="match status" value="2"/>
</dbReference>
<dbReference type="VEuPathDB" id="PiroplasmaDB:BMR1_01G01480"/>
<dbReference type="PRINTS" id="PR00633">
    <property type="entry name" value="RCCNDNSATION"/>
</dbReference>
<evidence type="ECO:0000259" key="4">
    <source>
        <dbReference type="Pfam" id="PF25390"/>
    </source>
</evidence>
<dbReference type="InterPro" id="IPR009091">
    <property type="entry name" value="RCC1/BLIP-II"/>
</dbReference>
<evidence type="ECO:0000256" key="3">
    <source>
        <dbReference type="SAM" id="MobiDB-lite"/>
    </source>
</evidence>
<dbReference type="PROSITE" id="PS00626">
    <property type="entry name" value="RCC1_2"/>
    <property type="match status" value="1"/>
</dbReference>
<evidence type="ECO:0000313" key="5">
    <source>
        <dbReference type="EMBL" id="SIO73286.1"/>
    </source>
</evidence>
<reference evidence="5 6" key="2">
    <citation type="journal article" date="2013" name="PLoS ONE">
        <title>Whole genome mapping and re-organization of the nuclear and mitochondrial genomes of Babesia microti isolates.</title>
        <authorList>
            <person name="Cornillot E."/>
            <person name="Dassouli A."/>
            <person name="Garg A."/>
            <person name="Pachikara N."/>
            <person name="Randazzo S."/>
            <person name="Depoix D."/>
            <person name="Carcy B."/>
            <person name="Delbecq S."/>
            <person name="Frutos R."/>
            <person name="Silva J.C."/>
            <person name="Sutton R."/>
            <person name="Krause P.J."/>
            <person name="Mamoun C.B."/>
        </authorList>
    </citation>
    <scope>NUCLEOTIDE SEQUENCE [LARGE SCALE GENOMIC DNA]</scope>
    <source>
        <strain evidence="5 6">RI</strain>
    </source>
</reference>
<dbReference type="KEGG" id="bmic:BMR1_01G01480"/>
<dbReference type="PANTHER" id="PTHR22870">
    <property type="entry name" value="REGULATOR OF CHROMOSOME CONDENSATION"/>
    <property type="match status" value="1"/>
</dbReference>
<feature type="repeat" description="RCC1" evidence="2">
    <location>
        <begin position="235"/>
        <end position="283"/>
    </location>
</feature>
<proteinExistence type="predicted"/>
<sequence>MSEGEDDADCDIDECVIDKPAESDNSSDINLSTKQLSIFNSVSLGLYHGLAVSRDKGVYTWGSIWHNAMGLGIENGEVKEPIKIPFFEDKSALQVSCGDAHSAVLVATDSNYLGTVYTFGLGNNGRLGYPKCGQSIDNDNDNANVFRDDQNEKSNGTIHTDIMDDKNNISSKNNPKKIQLNRKVSLEEVLQCDTSASHLNNQSWFSTRPFRVKLKLKVRLVSCGSAHTLVICEDSSLWSWGRGNFGVLGLGSNCDVFEPTKVALDNVTHVSAGDRHSLAVSNNSLYSWGYGANGRLGLYHSKNVYDPSLVNGKGFDQVLYVSAGQSHSACINCRGEIFTWGSGQGGRLGHSWSLNGDLNYPHQLRVEEVTFQSISCGMAHTIALSGDGKVYFWGTLTNQSNTPVPVPLGTKAISVNAGPCGVAVITSDGDLASWGIGGYYRLGHSNLEDYVDPSFVTALKGSVGLFKAKNIGFDPLNWSDCHVIDIECGESHVCALCNDGSVYSWGRALGSGATENFGSLKIPEKLIFKSKIDTISCGKNHCMALTVCGRVYSWGSNTYGQLGLGDLSYRIEPTEIDNLENILNVKACIDASAVIVSVSDEFRDVKAGKLMVCGNANNYKLGLGKDISSGVIMSPMPVECDEPVFKIEIGENHSMLVSLNGKLYVSGATSIATGGKNYYNFTHIPINDDEGRPEVIYHAVPGKSHSVILTTSGYVYLCGKSHSICSMNDVMNPTKFDCLPNEQPVKYIHVSEDMTFAITIDGKCWYWGSSANNTIYDPKELNFVKNISLDKLVGTHDFGVGFSPHKIIYSWGKNDYGQLGRGYDGTYDSEAKIVQVIQNNSVYKMGSIDRECQIELLLVQTMASLNVEWERVFEIVKFEPFRQREVFLYTTELGIIKSLQQILALLLSDTRGELRQLQKKRGGIITNLYGCKSGTIDLLQQVMLILYLQPAYLSRLIFLDSQMTLKIVAILYFDTNDDYTNCLLMALYRLVVSTELRNDFNVPKAIELMKLFNKTDFKYTVPKDFKVTDLLPLVESFPLTPSVEKMLCFTLALFKRHCLSVEIANINLIQVYFALMLESVDNCGQATIGEFKKKRIYDALIKKINAFGQRDLIYKFNLQHRLTNGLFKMHFQPSVIDIEIPCSLVHRLYQVALDNLNRLNMSVHDPLVGILSHGLTHPNPCNGSQYLYIDRRFLISDKNLSFCTYSNVPVPQRLAYRQSSYVDLPPSEDMQQIYNLEDVKSPICVSLPHRMLSPIYRYQQPSRNDPKWLLQQTLRIIKGLDSSADIAGVFKEVVEEYVANKEFLKASLVEETISAISGMSEKQLAKLAVGVLEMQQMRSAHYRYLSLVFESQKELVKEVSYYKDRIDKEILVATKFISSHANNQLHSLENVNACNKRNNKIWSFLKK</sequence>
<evidence type="ECO:0000256" key="1">
    <source>
        <dbReference type="ARBA" id="ARBA00022737"/>
    </source>
</evidence>
<evidence type="ECO:0000256" key="2">
    <source>
        <dbReference type="PROSITE-ProRule" id="PRU00235"/>
    </source>
</evidence>
<feature type="region of interest" description="Disordered" evidence="3">
    <location>
        <begin position="148"/>
        <end position="173"/>
    </location>
</feature>
<dbReference type="OrthoDB" id="8068875at2759"/>
<dbReference type="InterPro" id="IPR058923">
    <property type="entry name" value="RCC1-like_dom"/>
</dbReference>
<gene>
    <name evidence="5" type="ORF">BMR1_01G01480</name>
</gene>
<dbReference type="EMBL" id="FO082871">
    <property type="protein sequence ID" value="SIO73286.1"/>
    <property type="molecule type" value="Genomic_DNA"/>
</dbReference>
<dbReference type="RefSeq" id="XP_021337390.1">
    <property type="nucleotide sequence ID" value="XM_021482458.1"/>
</dbReference>
<feature type="repeat" description="RCC1" evidence="2">
    <location>
        <begin position="429"/>
        <end position="499"/>
    </location>
</feature>
<feature type="repeat" description="RCC1" evidence="2">
    <location>
        <begin position="335"/>
        <end position="387"/>
    </location>
</feature>
<dbReference type="Gene3D" id="2.130.10.30">
    <property type="entry name" value="Regulator of chromosome condensation 1/beta-lactamase-inhibitor protein II"/>
    <property type="match status" value="4"/>
</dbReference>